<name>A0AC61MYB4_9FIRM</name>
<reference evidence="1" key="1">
    <citation type="submission" date="2021-01" db="EMBL/GenBank/DDBJ databases">
        <title>Complete genome sequence of Clostridiales bacterium R-7.</title>
        <authorList>
            <person name="Mahoney-Kurpe S.C."/>
            <person name="Palevich N."/>
            <person name="Koike S."/>
            <person name="Moon C.D."/>
            <person name="Attwood G.T."/>
        </authorList>
    </citation>
    <scope>NUCLEOTIDE SEQUENCE</scope>
    <source>
        <strain evidence="1">R-7</strain>
    </source>
</reference>
<evidence type="ECO:0000313" key="2">
    <source>
        <dbReference type="Proteomes" id="UP000682782"/>
    </source>
</evidence>
<gene>
    <name evidence="1" type="primary">mtaB</name>
    <name evidence="1" type="ORF">JYE49_05155</name>
</gene>
<dbReference type="Proteomes" id="UP000682782">
    <property type="component" value="Chromosome"/>
</dbReference>
<proteinExistence type="predicted"/>
<dbReference type="EMBL" id="CP068393">
    <property type="protein sequence ID" value="QUC68082.1"/>
    <property type="molecule type" value="Genomic_DNA"/>
</dbReference>
<accession>A0AC61MYB4</accession>
<sequence length="432" mass="47976">MKTIASHTLGCKVNQYDTQAMLELFQADGYQVVSMDQPADVYLVNTCTVTGTGDKKSLQLIRKIRREQPSAGLIVCGCMAQQRGEDLLSLGADLVIGTQRRSEVVTLYHEVLQSGRAICAVGPLQAGQPFECLSITTQNEHTRAVLKIQEGCGNRCSYCIIPSVRGPIRSRSLEDIRSEVARLSAAGFREIVLTGIHLCSYGKDMESSLTLLDAIEAVQQTEGILRIRLGSLEPTVATPEFAARLRQADKICPQFHLALQSGSDTVLARMRRRYNTAQYLRGVENLRREFPHAAFTTDILTGFPGETETEFEETKEMIRKVGFARIHVFPYSPRPQTPAAELPGQLTSAEKERRARELIVLGRQVAREYLSTWTGLETDLVPEEKVNGCWEGYTPEYIRVRLDQEDVCQSGVPVRIRLLGENTGGMLGKLIG</sequence>
<organism evidence="1 2">
    <name type="scientific">Aristaeella hokkaidonensis</name>
    <dbReference type="NCBI Taxonomy" id="3046382"/>
    <lineage>
        <taxon>Bacteria</taxon>
        <taxon>Bacillati</taxon>
        <taxon>Bacillota</taxon>
        <taxon>Clostridia</taxon>
        <taxon>Eubacteriales</taxon>
        <taxon>Aristaeellaceae</taxon>
        <taxon>Aristaeella</taxon>
    </lineage>
</organism>
<evidence type="ECO:0000313" key="1">
    <source>
        <dbReference type="EMBL" id="QUC68082.1"/>
    </source>
</evidence>
<keyword evidence="2" id="KW-1185">Reference proteome</keyword>
<protein>
    <submittedName>
        <fullName evidence="1">tRNA (N(6)-L-threonylcarbamoyladenosine(37)-C(2))-methylthiotransferase MtaB</fullName>
    </submittedName>
</protein>